<gene>
    <name evidence="2" type="ORF">SPHA_1459</name>
</gene>
<comment type="caution">
    <text evidence="2">The sequence shown here is derived from an EMBL/GenBank/DDBJ whole genome shotgun (WGS) entry which is preliminary data.</text>
</comment>
<accession>A0A812AL54</accession>
<keyword evidence="1" id="KW-0472">Membrane</keyword>
<name>A0A812AL54_ACAPH</name>
<evidence type="ECO:0000313" key="3">
    <source>
        <dbReference type="Proteomes" id="UP000597762"/>
    </source>
</evidence>
<keyword evidence="1" id="KW-1133">Transmembrane helix</keyword>
<evidence type="ECO:0000313" key="2">
    <source>
        <dbReference type="EMBL" id="CAE1144227.1"/>
    </source>
</evidence>
<protein>
    <submittedName>
        <fullName evidence="2">Uncharacterized protein</fullName>
    </submittedName>
</protein>
<evidence type="ECO:0000256" key="1">
    <source>
        <dbReference type="SAM" id="Phobius"/>
    </source>
</evidence>
<feature type="transmembrane region" description="Helical" evidence="1">
    <location>
        <begin position="31"/>
        <end position="57"/>
    </location>
</feature>
<organism evidence="2 3">
    <name type="scientific">Acanthosepion pharaonis</name>
    <name type="common">Pharaoh cuttlefish</name>
    <name type="synonym">Sepia pharaonis</name>
    <dbReference type="NCBI Taxonomy" id="158019"/>
    <lineage>
        <taxon>Eukaryota</taxon>
        <taxon>Metazoa</taxon>
        <taxon>Spiralia</taxon>
        <taxon>Lophotrochozoa</taxon>
        <taxon>Mollusca</taxon>
        <taxon>Cephalopoda</taxon>
        <taxon>Coleoidea</taxon>
        <taxon>Decapodiformes</taxon>
        <taxon>Sepiida</taxon>
        <taxon>Sepiina</taxon>
        <taxon>Sepiidae</taxon>
        <taxon>Acanthosepion</taxon>
    </lineage>
</organism>
<proteinExistence type="predicted"/>
<keyword evidence="1" id="KW-0812">Transmembrane</keyword>
<reference evidence="2" key="1">
    <citation type="submission" date="2021-01" db="EMBL/GenBank/DDBJ databases">
        <authorList>
            <person name="Li R."/>
            <person name="Bekaert M."/>
        </authorList>
    </citation>
    <scope>NUCLEOTIDE SEQUENCE</scope>
    <source>
        <strain evidence="2">Farmed</strain>
    </source>
</reference>
<dbReference type="EMBL" id="CAHIKZ030000040">
    <property type="protein sequence ID" value="CAE1144227.1"/>
    <property type="molecule type" value="Genomic_DNA"/>
</dbReference>
<feature type="transmembrane region" description="Helical" evidence="1">
    <location>
        <begin position="135"/>
        <end position="157"/>
    </location>
</feature>
<keyword evidence="3" id="KW-1185">Reference proteome</keyword>
<feature type="transmembrane region" description="Helical" evidence="1">
    <location>
        <begin position="64"/>
        <end position="87"/>
    </location>
</feature>
<sequence length="163" mass="19471">MLLFLRLFLLSPLIKKFFFFDSFIPVPHFYHILFLLLLSLYHKHYLLLSNAFIFYLLSHNKIHFPLFFFLHYFFKFFFFACSSFPPILSQLLPADFLGPTLNYKPVLFQLFFHSSCPTSFSLSFATMFSFCFSSYFHLLPILYHAPVSAVILFYNLFSPSCYY</sequence>
<dbReference type="Proteomes" id="UP000597762">
    <property type="component" value="Unassembled WGS sequence"/>
</dbReference>
<dbReference type="AlphaFoldDB" id="A0A812AL54"/>